<reference evidence="7" key="1">
    <citation type="journal article" date="2019" name="Int. J. Syst. Evol. Microbiol.">
        <title>The Global Catalogue of Microorganisms (GCM) 10K type strain sequencing project: providing services to taxonomists for standard genome sequencing and annotation.</title>
        <authorList>
            <consortium name="The Broad Institute Genomics Platform"/>
            <consortium name="The Broad Institute Genome Sequencing Center for Infectious Disease"/>
            <person name="Wu L."/>
            <person name="Ma J."/>
        </authorList>
    </citation>
    <scope>NUCLEOTIDE SEQUENCE [LARGE SCALE GENOMIC DNA]</scope>
    <source>
        <strain evidence="7">CGMCC 4.7466</strain>
    </source>
</reference>
<evidence type="ECO:0000256" key="3">
    <source>
        <dbReference type="ARBA" id="ARBA00022801"/>
    </source>
</evidence>
<dbReference type="PANTHER" id="PTHR15162">
    <property type="entry name" value="ASPARTOACYLASE"/>
    <property type="match status" value="1"/>
</dbReference>
<dbReference type="InterPro" id="IPR050178">
    <property type="entry name" value="AspA/AstE_fam"/>
</dbReference>
<dbReference type="Pfam" id="PF24827">
    <property type="entry name" value="AstE_AspA_cat"/>
    <property type="match status" value="1"/>
</dbReference>
<keyword evidence="7" id="KW-1185">Reference proteome</keyword>
<evidence type="ECO:0000256" key="1">
    <source>
        <dbReference type="ARBA" id="ARBA00001947"/>
    </source>
</evidence>
<protein>
    <submittedName>
        <fullName evidence="6">Succinylglutamate desuccinylase/aspartoacylase family protein</fullName>
    </submittedName>
</protein>
<evidence type="ECO:0000313" key="6">
    <source>
        <dbReference type="EMBL" id="MFC4870910.1"/>
    </source>
</evidence>
<name>A0ABV9SWX6_9BACT</name>
<evidence type="ECO:0000259" key="5">
    <source>
        <dbReference type="Pfam" id="PF24827"/>
    </source>
</evidence>
<accession>A0ABV9SWX6</accession>
<comment type="caution">
    <text evidence="6">The sequence shown here is derived from an EMBL/GenBank/DDBJ whole genome shotgun (WGS) entry which is preliminary data.</text>
</comment>
<sequence>MSQKDGPVNTQSAEIQRILGSYPESILAPGPILLVTGAVHGNEPSGPSAIKRVMDKLETLSPDIRGRIIGVVGNVKALTEGKRLIDRDLNRICTRDTAAAIKSGRYPGFHEANEFSSLLSIVDEMEADENGRGINFMDLHTTSSPSVPYISVNKRSENLNFANRIPLPVVSGIEDFIPGHFDHYLTLRGHVGFTLEAGQHEDPRSVDHHESVIWATLVGAGMVDEKAIPDYQSHLELLRKVSVADDAFRVIYRHEIFPGDEFKMKPGFRNFDKVSPGELLAYSRGQQVFSEWDGYLFLPLYQNQGSDGFFIVQKCQ</sequence>
<feature type="domain" description="Succinylglutamate desuccinylase/Aspartoacylase catalytic" evidence="5">
    <location>
        <begin position="29"/>
        <end position="201"/>
    </location>
</feature>
<keyword evidence="3" id="KW-0378">Hydrolase</keyword>
<evidence type="ECO:0000256" key="2">
    <source>
        <dbReference type="ARBA" id="ARBA00022723"/>
    </source>
</evidence>
<organism evidence="6 7">
    <name type="scientific">Negadavirga shengliensis</name>
    <dbReference type="NCBI Taxonomy" id="1389218"/>
    <lineage>
        <taxon>Bacteria</taxon>
        <taxon>Pseudomonadati</taxon>
        <taxon>Bacteroidota</taxon>
        <taxon>Cytophagia</taxon>
        <taxon>Cytophagales</taxon>
        <taxon>Cyclobacteriaceae</taxon>
        <taxon>Negadavirga</taxon>
    </lineage>
</organism>
<gene>
    <name evidence="6" type="ORF">ACFPFU_04375</name>
</gene>
<keyword evidence="2" id="KW-0479">Metal-binding</keyword>
<dbReference type="Proteomes" id="UP001595818">
    <property type="component" value="Unassembled WGS sequence"/>
</dbReference>
<dbReference type="Gene3D" id="3.40.630.10">
    <property type="entry name" value="Zn peptidases"/>
    <property type="match status" value="1"/>
</dbReference>
<dbReference type="PANTHER" id="PTHR15162:SF7">
    <property type="entry name" value="SUCCINYLGLUTAMATE DESUCCINYLASE"/>
    <property type="match status" value="1"/>
</dbReference>
<evidence type="ECO:0000256" key="4">
    <source>
        <dbReference type="ARBA" id="ARBA00022833"/>
    </source>
</evidence>
<evidence type="ECO:0000313" key="7">
    <source>
        <dbReference type="Proteomes" id="UP001595818"/>
    </source>
</evidence>
<dbReference type="SUPFAM" id="SSF53187">
    <property type="entry name" value="Zn-dependent exopeptidases"/>
    <property type="match status" value="1"/>
</dbReference>
<dbReference type="InterPro" id="IPR055438">
    <property type="entry name" value="AstE_AspA_cat"/>
</dbReference>
<keyword evidence="4" id="KW-0862">Zinc</keyword>
<proteinExistence type="predicted"/>
<dbReference type="RefSeq" id="WP_377061894.1">
    <property type="nucleotide sequence ID" value="NZ_JBHSJJ010000002.1"/>
</dbReference>
<dbReference type="EMBL" id="JBHSJJ010000002">
    <property type="protein sequence ID" value="MFC4870910.1"/>
    <property type="molecule type" value="Genomic_DNA"/>
</dbReference>
<comment type="cofactor">
    <cofactor evidence="1">
        <name>Zn(2+)</name>
        <dbReference type="ChEBI" id="CHEBI:29105"/>
    </cofactor>
</comment>